<dbReference type="InterPro" id="IPR011009">
    <property type="entry name" value="Kinase-like_dom_sf"/>
</dbReference>
<accession>W9ZBB5</accession>
<reference evidence="1" key="1">
    <citation type="submission" date="2012-04" db="EMBL/GenBank/DDBJ databases">
        <title>The Genome Sequence of Fusarium oxysporum melonis.</title>
        <authorList>
            <consortium name="The Broad Institute Genome Sequencing Platform"/>
            <person name="Ma L.-J."/>
            <person name="Gale L.R."/>
            <person name="Schwartz D.C."/>
            <person name="Zhou S."/>
            <person name="Corby-Kistler H."/>
            <person name="Young S.K."/>
            <person name="Zeng Q."/>
            <person name="Gargeya S."/>
            <person name="Fitzgerald M."/>
            <person name="Haas B."/>
            <person name="Abouelleil A."/>
            <person name="Alvarado L."/>
            <person name="Arachchi H.M."/>
            <person name="Berlin A."/>
            <person name="Brown A."/>
            <person name="Chapman S.B."/>
            <person name="Chen Z."/>
            <person name="Dunbar C."/>
            <person name="Freedman E."/>
            <person name="Gearin G."/>
            <person name="Goldberg J."/>
            <person name="Griggs A."/>
            <person name="Gujja S."/>
            <person name="Heiman D."/>
            <person name="Howarth C."/>
            <person name="Larson L."/>
            <person name="Lui A."/>
            <person name="MacDonald P.J.P."/>
            <person name="Montmayeur A."/>
            <person name="Murphy C."/>
            <person name="Neiman D."/>
            <person name="Pearson M."/>
            <person name="Priest M."/>
            <person name="Roberts A."/>
            <person name="Saif S."/>
            <person name="Shea T."/>
            <person name="Shenoy N."/>
            <person name="Sisk P."/>
            <person name="Stolte C."/>
            <person name="Sykes S."/>
            <person name="Wortman J."/>
            <person name="Nusbaum C."/>
            <person name="Birren B."/>
        </authorList>
    </citation>
    <scope>NUCLEOTIDE SEQUENCE</scope>
    <source>
        <strain evidence="1">26406</strain>
    </source>
</reference>
<name>W9ZBB5_FUSOX</name>
<dbReference type="AlphaFoldDB" id="W9ZBB5"/>
<dbReference type="OrthoDB" id="25129at2759"/>
<gene>
    <name evidence="1" type="ORF">FOMG_14912</name>
</gene>
<evidence type="ECO:0008006" key="2">
    <source>
        <dbReference type="Google" id="ProtNLM"/>
    </source>
</evidence>
<reference evidence="1" key="2">
    <citation type="submission" date="2012-05" db="EMBL/GenBank/DDBJ databases">
        <title>Annotation of the Genome Sequence of Fusarium oxysporum f. sp. melonis 26406.</title>
        <authorList>
            <consortium name="The Broad Institute Genomics Platform"/>
            <person name="Ma L.-J."/>
            <person name="Corby-Kistler H."/>
            <person name="Broz K."/>
            <person name="Gale L.R."/>
            <person name="Jonkers W."/>
            <person name="O'Donnell K."/>
            <person name="Ploetz R."/>
            <person name="Steinberg C."/>
            <person name="Schwartz D.C."/>
            <person name="VanEtten H."/>
            <person name="Zhou S."/>
            <person name="Young S.K."/>
            <person name="Zeng Q."/>
            <person name="Gargeya S."/>
            <person name="Fitzgerald M."/>
            <person name="Abouelleil A."/>
            <person name="Alvarado L."/>
            <person name="Chapman S.B."/>
            <person name="Gainer-Dewar J."/>
            <person name="Goldberg J."/>
            <person name="Griggs A."/>
            <person name="Gujja S."/>
            <person name="Hansen M."/>
            <person name="Howarth C."/>
            <person name="Imamovic A."/>
            <person name="Ireland A."/>
            <person name="Larimer J."/>
            <person name="McCowan C."/>
            <person name="Murphy C."/>
            <person name="Pearson M."/>
            <person name="Poon T.W."/>
            <person name="Priest M."/>
            <person name="Roberts A."/>
            <person name="Saif S."/>
            <person name="Shea T."/>
            <person name="Sykes S."/>
            <person name="Wortman J."/>
            <person name="Nusbaum C."/>
            <person name="Birren B."/>
        </authorList>
    </citation>
    <scope>NUCLEOTIDE SEQUENCE</scope>
    <source>
        <strain evidence="1">26406</strain>
    </source>
</reference>
<organism evidence="1">
    <name type="scientific">Fusarium oxysporum f. sp. melonis 26406</name>
    <dbReference type="NCBI Taxonomy" id="1089452"/>
    <lineage>
        <taxon>Eukaryota</taxon>
        <taxon>Fungi</taxon>
        <taxon>Dikarya</taxon>
        <taxon>Ascomycota</taxon>
        <taxon>Pezizomycotina</taxon>
        <taxon>Sordariomycetes</taxon>
        <taxon>Hypocreomycetidae</taxon>
        <taxon>Hypocreales</taxon>
        <taxon>Nectriaceae</taxon>
        <taxon>Fusarium</taxon>
        <taxon>Fusarium oxysporum species complex</taxon>
    </lineage>
</organism>
<dbReference type="SUPFAM" id="SSF56112">
    <property type="entry name" value="Protein kinase-like (PK-like)"/>
    <property type="match status" value="1"/>
</dbReference>
<dbReference type="HOGENOM" id="CLU_1454487_0_0_1"/>
<dbReference type="EMBL" id="JH659343">
    <property type="protein sequence ID" value="EXK29074.1"/>
    <property type="molecule type" value="Genomic_DNA"/>
</dbReference>
<sequence>MQRLKHKVTYGTFIDILKNFPDILQKNIGVLEKVKERAELELLDLASRNEGPDQAPIGSDTATDIIFIDWEMCQFGHRAYDLGHMIGDLYEAYHFHSSDISLTMIRGFMDGYGEINDDMAFRTAIHAGVQFLGWYNRRAPSDSVKGTGEQISSAAKISTNLIVNGWERERQWYQSTPLAPLFQSGA</sequence>
<dbReference type="Gene3D" id="3.90.1200.10">
    <property type="match status" value="1"/>
</dbReference>
<dbReference type="VEuPathDB" id="FungiDB:FOMG_14912"/>
<protein>
    <recommendedName>
        <fullName evidence="2">Aminoglycoside phosphotransferase domain-containing protein</fullName>
    </recommendedName>
</protein>
<dbReference type="Proteomes" id="UP000030703">
    <property type="component" value="Unassembled WGS sequence"/>
</dbReference>
<evidence type="ECO:0000313" key="1">
    <source>
        <dbReference type="EMBL" id="EXK29074.1"/>
    </source>
</evidence>
<proteinExistence type="predicted"/>